<evidence type="ECO:0000256" key="12">
    <source>
        <dbReference type="ARBA" id="ARBA00049861"/>
    </source>
</evidence>
<evidence type="ECO:0000256" key="8">
    <source>
        <dbReference type="ARBA" id="ARBA00022833"/>
    </source>
</evidence>
<name>A0ABT7E4Y1_9FIRM</name>
<comment type="similarity">
    <text evidence="4 14">In the N-terminal section; belongs to the cytidine and deoxycytidylate deaminase family.</text>
</comment>
<evidence type="ECO:0000256" key="10">
    <source>
        <dbReference type="ARBA" id="ARBA00023002"/>
    </source>
</evidence>
<gene>
    <name evidence="16" type="primary">ribD</name>
    <name evidence="16" type="ORF">QOZ84_00380</name>
</gene>
<dbReference type="EMBL" id="JASKYM010000001">
    <property type="protein sequence ID" value="MDK2561988.1"/>
    <property type="molecule type" value="Genomic_DNA"/>
</dbReference>
<dbReference type="EC" id="3.5.4.26" evidence="14"/>
<dbReference type="PROSITE" id="PS51747">
    <property type="entry name" value="CYT_DCMP_DEAMINASES_2"/>
    <property type="match status" value="1"/>
</dbReference>
<accession>A0ABT7E4Y1</accession>
<dbReference type="InterPro" id="IPR002125">
    <property type="entry name" value="CMP_dCMP_dom"/>
</dbReference>
<evidence type="ECO:0000256" key="9">
    <source>
        <dbReference type="ARBA" id="ARBA00022857"/>
    </source>
</evidence>
<evidence type="ECO:0000256" key="1">
    <source>
        <dbReference type="ARBA" id="ARBA00002151"/>
    </source>
</evidence>
<feature type="domain" description="CMP/dCMP-type deaminase" evidence="15">
    <location>
        <begin position="1"/>
        <end position="122"/>
    </location>
</feature>
<evidence type="ECO:0000256" key="14">
    <source>
        <dbReference type="PIRNR" id="PIRNR006769"/>
    </source>
</evidence>
<dbReference type="InterPro" id="IPR011549">
    <property type="entry name" value="RibD_C"/>
</dbReference>
<keyword evidence="6 14" id="KW-0686">Riboflavin biosynthesis</keyword>
<evidence type="ECO:0000256" key="5">
    <source>
        <dbReference type="ARBA" id="ARBA00007417"/>
    </source>
</evidence>
<comment type="catalytic activity">
    <reaction evidence="12 14">
        <text>5-amino-6-(5-phospho-D-ribitylamino)uracil + NADP(+) = 5-amino-6-(5-phospho-D-ribosylamino)uracil + NADPH + H(+)</text>
        <dbReference type="Rhea" id="RHEA:17845"/>
        <dbReference type="ChEBI" id="CHEBI:15378"/>
        <dbReference type="ChEBI" id="CHEBI:57783"/>
        <dbReference type="ChEBI" id="CHEBI:58349"/>
        <dbReference type="ChEBI" id="CHEBI:58421"/>
        <dbReference type="ChEBI" id="CHEBI:58453"/>
        <dbReference type="EC" id="1.1.1.193"/>
    </reaction>
</comment>
<comment type="similarity">
    <text evidence="5 14">In the C-terminal section; belongs to the HTP reductase family.</text>
</comment>
<comment type="function">
    <text evidence="1 14">Converts 2,5-diamino-6-(ribosylamino)-4(3h)-pyrimidinone 5'-phosphate into 5-amino-6-(ribosylamino)-2,4(1h,3h)-pyrimidinedione 5'-phosphate.</text>
</comment>
<evidence type="ECO:0000256" key="3">
    <source>
        <dbReference type="ARBA" id="ARBA00004910"/>
    </source>
</evidence>
<dbReference type="PANTHER" id="PTHR38011">
    <property type="entry name" value="DIHYDROFOLATE REDUCTASE FAMILY PROTEIN (AFU_ORTHOLOGUE AFUA_8G06820)"/>
    <property type="match status" value="1"/>
</dbReference>
<dbReference type="SUPFAM" id="SSF53597">
    <property type="entry name" value="Dihydrofolate reductase-like"/>
    <property type="match status" value="1"/>
</dbReference>
<evidence type="ECO:0000256" key="11">
    <source>
        <dbReference type="ARBA" id="ARBA00023268"/>
    </source>
</evidence>
<comment type="pathway">
    <text evidence="3 14">Cofactor biosynthesis; riboflavin biosynthesis; 5-amino-6-(D-ribitylamino)uracil from GTP: step 3/4.</text>
</comment>
<comment type="catalytic activity">
    <reaction evidence="13 14">
        <text>2,5-diamino-6-hydroxy-4-(5-phosphoribosylamino)-pyrimidine + H2O + H(+) = 5-amino-6-(5-phospho-D-ribosylamino)uracil + NH4(+)</text>
        <dbReference type="Rhea" id="RHEA:21868"/>
        <dbReference type="ChEBI" id="CHEBI:15377"/>
        <dbReference type="ChEBI" id="CHEBI:15378"/>
        <dbReference type="ChEBI" id="CHEBI:28938"/>
        <dbReference type="ChEBI" id="CHEBI:58453"/>
        <dbReference type="ChEBI" id="CHEBI:58614"/>
        <dbReference type="EC" id="3.5.4.26"/>
    </reaction>
</comment>
<comment type="caution">
    <text evidence="16">The sequence shown here is derived from an EMBL/GenBank/DDBJ whole genome shotgun (WGS) entry which is preliminary data.</text>
</comment>
<comment type="pathway">
    <text evidence="2 14">Cofactor biosynthesis; riboflavin biosynthesis; 5-amino-6-(D-ribitylamino)uracil from GTP: step 2/4.</text>
</comment>
<evidence type="ECO:0000256" key="13">
    <source>
        <dbReference type="ARBA" id="ARBA00049886"/>
    </source>
</evidence>
<dbReference type="InterPro" id="IPR004794">
    <property type="entry name" value="Eubact_RibD"/>
</dbReference>
<keyword evidence="8 14" id="KW-0862">Zinc</keyword>
<sequence>MKLNYMSLALELAKKGKGKVNPNPMVGAVIVKNNKVIGQGYHEEYGKNHAEINALNNSIEDVEGATLYVTLEPCCHYGKTPPCVDKIIESKISKVVIASKDPNPLVSGNGIKKLIEAGVEVIVGILDKENKKLNEVFMKYIKLKKPFIIMKSAMSLDGKIATYGGESKWISSEESRKNVHKLRNEVMAILVGVNTIIKDDPELTCRLKNSKNPIRIVVDSSLRIPINSKVVNQINKSKTIIVTTTKANKDKINSLENKGVKVIISKLKDNRVDLEDMMIKLGKLKIDSILLEGGSSLNFSALSKNLVDKIQVYIAPKLIGGETSKTPIGGSGIEMLKNVFKVKDMTFESIGEDVLIQGYVERR</sequence>
<dbReference type="PANTHER" id="PTHR38011:SF7">
    <property type="entry name" value="2,5-DIAMINO-6-RIBOSYLAMINO-4(3H)-PYRIMIDINONE 5'-PHOSPHATE REDUCTASE"/>
    <property type="match status" value="1"/>
</dbReference>
<keyword evidence="9 14" id="KW-0521">NADP</keyword>
<dbReference type="Pfam" id="PF00383">
    <property type="entry name" value="dCMP_cyt_deam_1"/>
    <property type="match status" value="1"/>
</dbReference>
<dbReference type="InterPro" id="IPR024072">
    <property type="entry name" value="DHFR-like_dom_sf"/>
</dbReference>
<evidence type="ECO:0000256" key="2">
    <source>
        <dbReference type="ARBA" id="ARBA00004882"/>
    </source>
</evidence>
<protein>
    <recommendedName>
        <fullName evidence="14">Riboflavin biosynthesis protein RibD</fullName>
    </recommendedName>
    <domain>
        <recommendedName>
            <fullName evidence="14">Diaminohydroxyphosphoribosylaminopyrimidine deaminase</fullName>
            <shortName evidence="14">DRAP deaminase</shortName>
            <ecNumber evidence="14">3.5.4.26</ecNumber>
        </recommendedName>
        <alternativeName>
            <fullName evidence="14">Riboflavin-specific deaminase</fullName>
        </alternativeName>
    </domain>
    <domain>
        <recommendedName>
            <fullName evidence="14">5-amino-6-(5-phosphoribosylamino)uracil reductase</fullName>
            <ecNumber evidence="14">1.1.1.193</ecNumber>
        </recommendedName>
        <alternativeName>
            <fullName evidence="14">HTP reductase</fullName>
        </alternativeName>
    </domain>
</protein>
<keyword evidence="7 14" id="KW-0479">Metal-binding</keyword>
<keyword evidence="10 14" id="KW-0560">Oxidoreductase</keyword>
<comment type="cofactor">
    <cofactor evidence="14">
        <name>Zn(2+)</name>
        <dbReference type="ChEBI" id="CHEBI:29105"/>
    </cofactor>
    <text evidence="14">Binds 1 zinc ion.</text>
</comment>
<dbReference type="EC" id="1.1.1.193" evidence="14"/>
<dbReference type="SUPFAM" id="SSF53927">
    <property type="entry name" value="Cytidine deaminase-like"/>
    <property type="match status" value="1"/>
</dbReference>
<evidence type="ECO:0000313" key="16">
    <source>
        <dbReference type="EMBL" id="MDK2561988.1"/>
    </source>
</evidence>
<dbReference type="NCBIfam" id="TIGR00227">
    <property type="entry name" value="ribD_Cterm"/>
    <property type="match status" value="1"/>
</dbReference>
<dbReference type="InterPro" id="IPR016192">
    <property type="entry name" value="APOBEC/CMP_deaminase_Zn-bd"/>
</dbReference>
<keyword evidence="11" id="KW-0511">Multifunctional enzyme</keyword>
<keyword evidence="17" id="KW-1185">Reference proteome</keyword>
<evidence type="ECO:0000256" key="6">
    <source>
        <dbReference type="ARBA" id="ARBA00022619"/>
    </source>
</evidence>
<dbReference type="InterPro" id="IPR050765">
    <property type="entry name" value="Riboflavin_Biosynth_HTPR"/>
</dbReference>
<reference evidence="16 17" key="1">
    <citation type="submission" date="2023-05" db="EMBL/GenBank/DDBJ databases">
        <title>Rombocin, a short stable natural nisin variant, displays selective antimicrobial activity against Listeria monocytogenes and employs dual mode of action to kill target bacterial strains.</title>
        <authorList>
            <person name="Wambui J."/>
            <person name="Stephan R."/>
            <person name="Kuipers O.P."/>
        </authorList>
    </citation>
    <scope>NUCLEOTIDE SEQUENCE [LARGE SCALE GENOMIC DNA]</scope>
    <source>
        <strain evidence="16 17">RC002</strain>
    </source>
</reference>
<dbReference type="Gene3D" id="3.40.430.10">
    <property type="entry name" value="Dihydrofolate Reductase, subunit A"/>
    <property type="match status" value="1"/>
</dbReference>
<dbReference type="Gene3D" id="3.40.140.10">
    <property type="entry name" value="Cytidine Deaminase, domain 2"/>
    <property type="match status" value="1"/>
</dbReference>
<evidence type="ECO:0000256" key="7">
    <source>
        <dbReference type="ARBA" id="ARBA00022723"/>
    </source>
</evidence>
<dbReference type="InterPro" id="IPR002734">
    <property type="entry name" value="RibDG_C"/>
</dbReference>
<dbReference type="GO" id="GO:0008835">
    <property type="term" value="F:diaminohydroxyphosphoribosylaminopyrimidine deaminase activity"/>
    <property type="evidence" value="ECO:0007669"/>
    <property type="project" value="UniProtKB-EC"/>
</dbReference>
<dbReference type="NCBIfam" id="TIGR00326">
    <property type="entry name" value="eubact_ribD"/>
    <property type="match status" value="1"/>
</dbReference>
<dbReference type="PROSITE" id="PS00903">
    <property type="entry name" value="CYT_DCMP_DEAMINASES_1"/>
    <property type="match status" value="1"/>
</dbReference>
<dbReference type="InterPro" id="IPR016193">
    <property type="entry name" value="Cytidine_deaminase-like"/>
</dbReference>
<evidence type="ECO:0000313" key="17">
    <source>
        <dbReference type="Proteomes" id="UP001301012"/>
    </source>
</evidence>
<dbReference type="CDD" id="cd01284">
    <property type="entry name" value="Riboflavin_deaminase-reductase"/>
    <property type="match status" value="1"/>
</dbReference>
<keyword evidence="14 16" id="KW-0378">Hydrolase</keyword>
<evidence type="ECO:0000259" key="15">
    <source>
        <dbReference type="PROSITE" id="PS51747"/>
    </source>
</evidence>
<dbReference type="Proteomes" id="UP001301012">
    <property type="component" value="Unassembled WGS sequence"/>
</dbReference>
<organism evidence="16 17">
    <name type="scientific">Romboutsia sedimentorum</name>
    <dbReference type="NCBI Taxonomy" id="1368474"/>
    <lineage>
        <taxon>Bacteria</taxon>
        <taxon>Bacillati</taxon>
        <taxon>Bacillota</taxon>
        <taxon>Clostridia</taxon>
        <taxon>Peptostreptococcales</taxon>
        <taxon>Peptostreptococcaceae</taxon>
        <taxon>Romboutsia</taxon>
    </lineage>
</organism>
<dbReference type="Pfam" id="PF01872">
    <property type="entry name" value="RibD_C"/>
    <property type="match status" value="1"/>
</dbReference>
<dbReference type="PIRSF" id="PIRSF006769">
    <property type="entry name" value="RibD"/>
    <property type="match status" value="1"/>
</dbReference>
<proteinExistence type="inferred from homology"/>
<evidence type="ECO:0000256" key="4">
    <source>
        <dbReference type="ARBA" id="ARBA00005259"/>
    </source>
</evidence>
<dbReference type="GO" id="GO:0008703">
    <property type="term" value="F:5-amino-6-(5-phosphoribosylamino)uracil reductase activity"/>
    <property type="evidence" value="ECO:0007669"/>
    <property type="project" value="UniProtKB-EC"/>
</dbReference>